<organism evidence="7">
    <name type="scientific">Tunturiibacter gelidiferens</name>
    <dbReference type="NCBI Taxonomy" id="3069689"/>
    <lineage>
        <taxon>Bacteria</taxon>
        <taxon>Pseudomonadati</taxon>
        <taxon>Acidobacteriota</taxon>
        <taxon>Terriglobia</taxon>
        <taxon>Terriglobales</taxon>
        <taxon>Acidobacteriaceae</taxon>
        <taxon>Tunturiibacter</taxon>
    </lineage>
</organism>
<dbReference type="InterPro" id="IPR036280">
    <property type="entry name" value="Multihaem_cyt_sf"/>
</dbReference>
<dbReference type="Gene3D" id="1.10.1130.10">
    <property type="entry name" value="Flavocytochrome C3, Chain A"/>
    <property type="match status" value="1"/>
</dbReference>
<dbReference type="InterPro" id="IPR013105">
    <property type="entry name" value="TPR_2"/>
</dbReference>
<dbReference type="InterPro" id="IPR011990">
    <property type="entry name" value="TPR-like_helical_dom_sf"/>
</dbReference>
<dbReference type="SUPFAM" id="SSF48695">
    <property type="entry name" value="Multiheme cytochromes"/>
    <property type="match status" value="1"/>
</dbReference>
<dbReference type="Gene3D" id="1.25.40.10">
    <property type="entry name" value="Tetratricopeptide repeat domain"/>
    <property type="match status" value="1"/>
</dbReference>
<name>A0AAU7YWF3_9BACT</name>
<feature type="chain" id="PRO_5043504518" evidence="5">
    <location>
        <begin position="21"/>
        <end position="751"/>
    </location>
</feature>
<evidence type="ECO:0000256" key="5">
    <source>
        <dbReference type="SAM" id="SignalP"/>
    </source>
</evidence>
<accession>A0AAU7YWF3</accession>
<keyword evidence="2 3" id="KW-0802">TPR repeat</keyword>
<feature type="compositionally biased region" description="Polar residues" evidence="4">
    <location>
        <begin position="735"/>
        <end position="751"/>
    </location>
</feature>
<dbReference type="Pfam" id="PF13435">
    <property type="entry name" value="Cytochrome_C554"/>
    <property type="match status" value="1"/>
</dbReference>
<dbReference type="PROSITE" id="PS50005">
    <property type="entry name" value="TPR"/>
    <property type="match status" value="2"/>
</dbReference>
<feature type="repeat" description="TPR" evidence="3">
    <location>
        <begin position="562"/>
        <end position="595"/>
    </location>
</feature>
<proteinExistence type="predicted"/>
<dbReference type="InterPro" id="IPR023155">
    <property type="entry name" value="Cyt_c-552/4"/>
</dbReference>
<dbReference type="InterPro" id="IPR050498">
    <property type="entry name" value="Ycf3"/>
</dbReference>
<dbReference type="KEGG" id="tgi:RBB81_14015"/>
<keyword evidence="1" id="KW-0677">Repeat</keyword>
<dbReference type="SUPFAM" id="SSF48452">
    <property type="entry name" value="TPR-like"/>
    <property type="match status" value="1"/>
</dbReference>
<dbReference type="Pfam" id="PF07719">
    <property type="entry name" value="TPR_2"/>
    <property type="match status" value="1"/>
</dbReference>
<dbReference type="AlphaFoldDB" id="A0AAU7YWF3"/>
<reference evidence="7" key="1">
    <citation type="submission" date="2023-08" db="EMBL/GenBank/DDBJ databases">
        <authorList>
            <person name="Messyasz A."/>
            <person name="Mannisto M.K."/>
            <person name="Kerkhof L.J."/>
            <person name="Haggblom M."/>
        </authorList>
    </citation>
    <scope>NUCLEOTIDE SEQUENCE</scope>
    <source>
        <strain evidence="7">M8UP39</strain>
    </source>
</reference>
<dbReference type="InterPro" id="IPR019734">
    <property type="entry name" value="TPR_rpt"/>
</dbReference>
<feature type="region of interest" description="Disordered" evidence="4">
    <location>
        <begin position="731"/>
        <end position="751"/>
    </location>
</feature>
<feature type="domain" description="Cytochrome c-552/4" evidence="6">
    <location>
        <begin position="81"/>
        <end position="161"/>
    </location>
</feature>
<dbReference type="EMBL" id="CP132938">
    <property type="protein sequence ID" value="XCB20704.1"/>
    <property type="molecule type" value="Genomic_DNA"/>
</dbReference>
<keyword evidence="5" id="KW-0732">Signal</keyword>
<evidence type="ECO:0000259" key="6">
    <source>
        <dbReference type="Pfam" id="PF13435"/>
    </source>
</evidence>
<dbReference type="SMART" id="SM00028">
    <property type="entry name" value="TPR"/>
    <property type="match status" value="4"/>
</dbReference>
<dbReference type="PANTHER" id="PTHR44858">
    <property type="entry name" value="TETRATRICOPEPTIDE REPEAT PROTEIN 6"/>
    <property type="match status" value="1"/>
</dbReference>
<evidence type="ECO:0000256" key="1">
    <source>
        <dbReference type="ARBA" id="ARBA00022737"/>
    </source>
</evidence>
<dbReference type="RefSeq" id="WP_353071082.1">
    <property type="nucleotide sequence ID" value="NZ_CP132938.1"/>
</dbReference>
<evidence type="ECO:0000256" key="4">
    <source>
        <dbReference type="SAM" id="MobiDB-lite"/>
    </source>
</evidence>
<feature type="signal peptide" evidence="5">
    <location>
        <begin position="1"/>
        <end position="20"/>
    </location>
</feature>
<reference evidence="7" key="2">
    <citation type="journal article" date="2024" name="Environ. Microbiol.">
        <title>Genome analysis and description of Tunturibacter gen. nov. expands the diversity of Terriglobia in tundra soils.</title>
        <authorList>
            <person name="Messyasz A."/>
            <person name="Mannisto M.K."/>
            <person name="Kerkhof L.J."/>
            <person name="Haggblom M.M."/>
        </authorList>
    </citation>
    <scope>NUCLEOTIDE SEQUENCE</scope>
    <source>
        <strain evidence="7">M8UP39</strain>
    </source>
</reference>
<dbReference type="PANTHER" id="PTHR44858:SF1">
    <property type="entry name" value="UDP-N-ACETYLGLUCOSAMINE--PEPTIDE N-ACETYLGLUCOSAMINYLTRANSFERASE SPINDLY-RELATED"/>
    <property type="match status" value="1"/>
</dbReference>
<dbReference type="Pfam" id="PF13432">
    <property type="entry name" value="TPR_16"/>
    <property type="match status" value="1"/>
</dbReference>
<gene>
    <name evidence="7" type="ORF">RBB81_14015</name>
</gene>
<evidence type="ECO:0000313" key="7">
    <source>
        <dbReference type="EMBL" id="XCB20704.1"/>
    </source>
</evidence>
<feature type="repeat" description="TPR" evidence="3">
    <location>
        <begin position="630"/>
        <end position="663"/>
    </location>
</feature>
<sequence length="751" mass="84101">MGCFALVAGFCVLTSASLHLQAVKAGSEVEEGAATRHAYSEKVAEKYNYRYGKELPFLPSNATTVNGEFLDPRLFPTADYCGHCHRESHKQWRESAHSNANRVPYYLRNVALLNDSKGIEFSRHCEGCHDPIALVSGALTQAGPKKRPYDQDGVTCTVCHSIQAIDTRGTGSYVMGIPAVLVDEGGQPVTRKVSDGEILAHLDRHSKAVMKDFYRTSAFCATCHKAALPRTLNDYKWQRAISLYDEWQNSSFAKQSPLPFYVKDSVSSCQTCHMQREKLTLTDSGAKEGQLASHRWLGANTLIPKIYGFDEQATRIVQFLQNSVFNVDIFALEHGEMVDSASEKELVAPLGLTPFTIAPGETITADVVIQNKGIAHSHVPEQRDMYESWVEFLVKDASGRILHQSGFIKPDGNLDERAHSFTNRLVNVKGGLNDLHQVWTNRVVAYNNTIQSGRSQLVRYSFVMPPASGGPITITATVKYRRFDQHFIDFGMNRHYEQPIVDMSAETRTLVVGENKPIAPGATENKEWMRWNNYGIAMLDAQQYAASAHAFQHVARLRPDYADVYTNTAIVQIQWEKYDEARPNLQKALTLAPGSARALYYQALVERNLGNMSEAIADLQKVVTSFPESRDAHRELGFSYYQLHQYDLARAEYEKVQTIDPDDLAAHYNLSILYRRLGLKDKAQQQAAIFADQKDDPTASTYALEYLRQHTEIANESVIWHTHELDMPFKPGLQPPQTVAPTSSSMSGGSF</sequence>
<evidence type="ECO:0000256" key="3">
    <source>
        <dbReference type="PROSITE-ProRule" id="PRU00339"/>
    </source>
</evidence>
<protein>
    <submittedName>
        <fullName evidence="7">Tetratricopeptide repeat protein</fullName>
    </submittedName>
</protein>
<evidence type="ECO:0000256" key="2">
    <source>
        <dbReference type="ARBA" id="ARBA00022803"/>
    </source>
</evidence>